<dbReference type="KEGG" id="pez:HWQ56_19950"/>
<dbReference type="Pfam" id="PF01520">
    <property type="entry name" value="Amidase_3"/>
    <property type="match status" value="1"/>
</dbReference>
<accession>A0A7D5DAG0</accession>
<proteinExistence type="inferred from homology"/>
<evidence type="ECO:0000256" key="10">
    <source>
        <dbReference type="SAM" id="SignalP"/>
    </source>
</evidence>
<feature type="domain" description="MurNAc-LAA" evidence="11">
    <location>
        <begin position="214"/>
        <end position="372"/>
    </location>
</feature>
<evidence type="ECO:0000256" key="4">
    <source>
        <dbReference type="ARBA" id="ARBA00011901"/>
    </source>
</evidence>
<dbReference type="InterPro" id="IPR050695">
    <property type="entry name" value="N-acetylmuramoyl_amidase_3"/>
</dbReference>
<keyword evidence="5 10" id="KW-0732">Signal</keyword>
<dbReference type="PANTHER" id="PTHR30404:SF0">
    <property type="entry name" value="N-ACETYLMURAMOYL-L-ALANINE AMIDASE AMIC"/>
    <property type="match status" value="1"/>
</dbReference>
<dbReference type="SMART" id="SM00646">
    <property type="entry name" value="Ami_3"/>
    <property type="match status" value="1"/>
</dbReference>
<evidence type="ECO:0000256" key="5">
    <source>
        <dbReference type="ARBA" id="ARBA00022729"/>
    </source>
</evidence>
<dbReference type="GO" id="GO:0008745">
    <property type="term" value="F:N-acetylmuramoyl-L-alanine amidase activity"/>
    <property type="evidence" value="ECO:0007669"/>
    <property type="project" value="UniProtKB-EC"/>
</dbReference>
<dbReference type="Gene3D" id="3.40.630.40">
    <property type="entry name" value="Zn-dependent exopeptidases"/>
    <property type="match status" value="1"/>
</dbReference>
<dbReference type="RefSeq" id="WP_176571590.1">
    <property type="nucleotide sequence ID" value="NZ_CP056030.1"/>
</dbReference>
<feature type="chain" id="PRO_5028896009" description="N-acetylmuramoyl-L-alanine amidase AmiC" evidence="10">
    <location>
        <begin position="24"/>
        <end position="383"/>
    </location>
</feature>
<evidence type="ECO:0000259" key="11">
    <source>
        <dbReference type="SMART" id="SM00646"/>
    </source>
</evidence>
<dbReference type="FunFam" id="3.40.630.40:FF:000001">
    <property type="entry name" value="N-acetylmuramoyl-L-alanine amidase"/>
    <property type="match status" value="1"/>
</dbReference>
<evidence type="ECO:0000256" key="9">
    <source>
        <dbReference type="ARBA" id="ARBA00074581"/>
    </source>
</evidence>
<comment type="subcellular location">
    <subcellularLocation>
        <location evidence="2">Periplasm</location>
    </subcellularLocation>
</comment>
<comment type="catalytic activity">
    <reaction evidence="1">
        <text>Hydrolyzes the link between N-acetylmuramoyl residues and L-amino acid residues in certain cell-wall glycopeptides.</text>
        <dbReference type="EC" id="3.5.1.28"/>
    </reaction>
</comment>
<dbReference type="CDD" id="cd02696">
    <property type="entry name" value="MurNAc-LAA"/>
    <property type="match status" value="1"/>
</dbReference>
<organism evidence="12 13">
    <name type="scientific">Pseudomonas eucalypticola</name>
    <dbReference type="NCBI Taxonomy" id="2599595"/>
    <lineage>
        <taxon>Bacteria</taxon>
        <taxon>Pseudomonadati</taxon>
        <taxon>Pseudomonadota</taxon>
        <taxon>Gammaproteobacteria</taxon>
        <taxon>Pseudomonadales</taxon>
        <taxon>Pseudomonadaceae</taxon>
        <taxon>Pseudomonas</taxon>
    </lineage>
</organism>
<evidence type="ECO:0000313" key="13">
    <source>
        <dbReference type="Proteomes" id="UP000509568"/>
    </source>
</evidence>
<dbReference type="GO" id="GO:0071555">
    <property type="term" value="P:cell wall organization"/>
    <property type="evidence" value="ECO:0007669"/>
    <property type="project" value="UniProtKB-KW"/>
</dbReference>
<evidence type="ECO:0000256" key="7">
    <source>
        <dbReference type="ARBA" id="ARBA00022801"/>
    </source>
</evidence>
<keyword evidence="8" id="KW-0961">Cell wall biogenesis/degradation</keyword>
<dbReference type="Pfam" id="PF11741">
    <property type="entry name" value="AMIN"/>
    <property type="match status" value="1"/>
</dbReference>
<dbReference type="GO" id="GO:0009253">
    <property type="term" value="P:peptidoglycan catabolic process"/>
    <property type="evidence" value="ECO:0007669"/>
    <property type="project" value="InterPro"/>
</dbReference>
<name>A0A7D5DAG0_9PSED</name>
<dbReference type="Proteomes" id="UP000509568">
    <property type="component" value="Chromosome"/>
</dbReference>
<comment type="similarity">
    <text evidence="3">Belongs to the N-acetylmuramoyl-L-alanine amidase 3 family.</text>
</comment>
<evidence type="ECO:0000256" key="8">
    <source>
        <dbReference type="ARBA" id="ARBA00023316"/>
    </source>
</evidence>
<dbReference type="SUPFAM" id="SSF53187">
    <property type="entry name" value="Zn-dependent exopeptidases"/>
    <property type="match status" value="1"/>
</dbReference>
<keyword evidence="7" id="KW-0378">Hydrolase</keyword>
<evidence type="ECO:0000313" key="12">
    <source>
        <dbReference type="EMBL" id="QKZ05935.1"/>
    </source>
</evidence>
<reference evidence="12 13" key="1">
    <citation type="submission" date="2020-06" db="EMBL/GenBank/DDBJ databases">
        <title>Pseudomonas eucalypticola sp. nov., an endophyte of Eucalyptus dunnii leaves with biocontrol ability of eucalyptus leaf blight.</title>
        <authorList>
            <person name="Liu Y."/>
            <person name="Song Z."/>
            <person name="Zeng H."/>
            <person name="Lu M."/>
            <person name="Wang X."/>
            <person name="Lian X."/>
            <person name="Zhang Q."/>
        </authorList>
    </citation>
    <scope>NUCLEOTIDE SEQUENCE [LARGE SCALE GENOMIC DNA]</scope>
    <source>
        <strain evidence="12 13">NP-1</strain>
    </source>
</reference>
<dbReference type="InterPro" id="IPR002508">
    <property type="entry name" value="MurNAc-LAA_cat"/>
</dbReference>
<evidence type="ECO:0000256" key="2">
    <source>
        <dbReference type="ARBA" id="ARBA00004418"/>
    </source>
</evidence>
<protein>
    <recommendedName>
        <fullName evidence="9">N-acetylmuramoyl-L-alanine amidase AmiC</fullName>
        <ecNumber evidence="4">3.5.1.28</ecNumber>
    </recommendedName>
</protein>
<evidence type="ECO:0000256" key="1">
    <source>
        <dbReference type="ARBA" id="ARBA00001561"/>
    </source>
</evidence>
<dbReference type="Gene3D" id="2.60.40.3500">
    <property type="match status" value="1"/>
</dbReference>
<dbReference type="PANTHER" id="PTHR30404">
    <property type="entry name" value="N-ACETYLMURAMOYL-L-ALANINE AMIDASE"/>
    <property type="match status" value="1"/>
</dbReference>
<dbReference type="EMBL" id="CP056030">
    <property type="protein sequence ID" value="QKZ05935.1"/>
    <property type="molecule type" value="Genomic_DNA"/>
</dbReference>
<feature type="signal peptide" evidence="10">
    <location>
        <begin position="1"/>
        <end position="23"/>
    </location>
</feature>
<evidence type="ECO:0000256" key="3">
    <source>
        <dbReference type="ARBA" id="ARBA00010860"/>
    </source>
</evidence>
<dbReference type="AlphaFoldDB" id="A0A7D5DAG0"/>
<dbReference type="InterPro" id="IPR021731">
    <property type="entry name" value="AMIN_dom"/>
</dbReference>
<gene>
    <name evidence="12" type="ORF">HWQ56_19950</name>
</gene>
<evidence type="ECO:0000256" key="6">
    <source>
        <dbReference type="ARBA" id="ARBA00022764"/>
    </source>
</evidence>
<sequence length="383" mass="41127">MNRRNFLGLLSAVSLLSPSWLMAAPLPGVSHCTLRHQGDLTSLVLDLAGPVQYQVFTLSAPDRVVIDLHGVAAHLPPGALNFAGTPVQGLRSGPTKTGMRLVLDMHQPAKAQARLVSMGGGHQRLLVDLPVGHAAALMARHAPAHGPRQRPAVIAIDAGHGGKDPGAVSGTRHYEKTVVLGIATALHQQLSRDPRFHPTMSRDSDFFVPLHQRVLLAHQRRADMLVSIHADAAPSRSARGASVYVLSAHGATSAMARYIAESENSSDAYAGVFDSTLSNDDPMVSKVLVDMSMNATIASSLDLGRMVLGHFKQVTNIHQSRVEQAGFAVLKSPDIPSILVEHGFMSNPYDCGRLISHRHQVELAQALHTSIGDYFHKYPVHVA</sequence>
<keyword evidence="6" id="KW-0574">Periplasm</keyword>
<dbReference type="GO" id="GO:0030288">
    <property type="term" value="C:outer membrane-bounded periplasmic space"/>
    <property type="evidence" value="ECO:0007669"/>
    <property type="project" value="TreeGrafter"/>
</dbReference>
<keyword evidence="13" id="KW-1185">Reference proteome</keyword>
<dbReference type="EC" id="3.5.1.28" evidence="4"/>